<name>A0A7R9ZVM3_9DINO</name>
<dbReference type="InterPro" id="IPR018247">
    <property type="entry name" value="EF_Hand_1_Ca_BS"/>
</dbReference>
<dbReference type="CDD" id="cd00051">
    <property type="entry name" value="EFh"/>
    <property type="match status" value="1"/>
</dbReference>
<dbReference type="InterPro" id="IPR002048">
    <property type="entry name" value="EF_hand_dom"/>
</dbReference>
<protein>
    <recommendedName>
        <fullName evidence="3">EF-hand domain-containing protein</fullName>
    </recommendedName>
</protein>
<reference evidence="4" key="1">
    <citation type="submission" date="2021-01" db="EMBL/GenBank/DDBJ databases">
        <authorList>
            <person name="Corre E."/>
            <person name="Pelletier E."/>
            <person name="Niang G."/>
            <person name="Scheremetjew M."/>
            <person name="Finn R."/>
            <person name="Kale V."/>
            <person name="Holt S."/>
            <person name="Cochrane G."/>
            <person name="Meng A."/>
            <person name="Brown T."/>
            <person name="Cohen L."/>
        </authorList>
    </citation>
    <scope>NUCLEOTIDE SEQUENCE</scope>
    <source>
        <strain evidence="4">Pbaha01</strain>
    </source>
</reference>
<accession>A0A7R9ZVM3</accession>
<gene>
    <name evidence="4" type="ORF">PBAH0796_LOCUS945</name>
</gene>
<dbReference type="EMBL" id="HBEG01001820">
    <property type="protein sequence ID" value="CAD8345207.1"/>
    <property type="molecule type" value="Transcribed_RNA"/>
</dbReference>
<dbReference type="PROSITE" id="PS50222">
    <property type="entry name" value="EF_HAND_2"/>
    <property type="match status" value="2"/>
</dbReference>
<evidence type="ECO:0000256" key="2">
    <source>
        <dbReference type="SAM" id="MobiDB-lite"/>
    </source>
</evidence>
<dbReference type="SUPFAM" id="SSF47473">
    <property type="entry name" value="EF-hand"/>
    <property type="match status" value="1"/>
</dbReference>
<dbReference type="Gene3D" id="1.10.238.10">
    <property type="entry name" value="EF-hand"/>
    <property type="match status" value="1"/>
</dbReference>
<sequence length="234" mass="25796">MGRAVPKCRSKKPLSGSSLGSSPVGSSAGSLSSVPSTGSKAAWSEASGWIRSSKDAWFHAEAAWAEASKVTPETRSKRLFQRYSTEHRDRLSIEEVARLLTDLNGGYPVHLDVARYMMSAAKHGGDENTVDEGELQGILHRWKATSEKVREAEPMMNKYDKEHKGYLTRSEVASLLKGLNKGRSVSSQDVDWVFNEADLSGDGLITMSELPRVISFWSARKSRRNTNQGMCAMQ</sequence>
<dbReference type="GO" id="GO:0005509">
    <property type="term" value="F:calcium ion binding"/>
    <property type="evidence" value="ECO:0007669"/>
    <property type="project" value="InterPro"/>
</dbReference>
<proteinExistence type="predicted"/>
<organism evidence="4">
    <name type="scientific">Pyrodinium bahamense</name>
    <dbReference type="NCBI Taxonomy" id="73915"/>
    <lineage>
        <taxon>Eukaryota</taxon>
        <taxon>Sar</taxon>
        <taxon>Alveolata</taxon>
        <taxon>Dinophyceae</taxon>
        <taxon>Gonyaulacales</taxon>
        <taxon>Pyrocystaceae</taxon>
        <taxon>Pyrodinium</taxon>
    </lineage>
</organism>
<dbReference type="AlphaFoldDB" id="A0A7R9ZVM3"/>
<keyword evidence="1" id="KW-0106">Calcium</keyword>
<evidence type="ECO:0000259" key="3">
    <source>
        <dbReference type="PROSITE" id="PS50222"/>
    </source>
</evidence>
<feature type="domain" description="EF-hand" evidence="3">
    <location>
        <begin position="185"/>
        <end position="220"/>
    </location>
</feature>
<feature type="compositionally biased region" description="Low complexity" evidence="2">
    <location>
        <begin position="13"/>
        <end position="39"/>
    </location>
</feature>
<evidence type="ECO:0000256" key="1">
    <source>
        <dbReference type="ARBA" id="ARBA00022837"/>
    </source>
</evidence>
<feature type="domain" description="EF-hand" evidence="3">
    <location>
        <begin position="147"/>
        <end position="182"/>
    </location>
</feature>
<feature type="compositionally biased region" description="Basic residues" evidence="2">
    <location>
        <begin position="1"/>
        <end position="12"/>
    </location>
</feature>
<dbReference type="PROSITE" id="PS00018">
    <property type="entry name" value="EF_HAND_1"/>
    <property type="match status" value="1"/>
</dbReference>
<dbReference type="Pfam" id="PF13499">
    <property type="entry name" value="EF-hand_7"/>
    <property type="match status" value="1"/>
</dbReference>
<feature type="region of interest" description="Disordered" evidence="2">
    <location>
        <begin position="1"/>
        <end position="39"/>
    </location>
</feature>
<dbReference type="InterPro" id="IPR011992">
    <property type="entry name" value="EF-hand-dom_pair"/>
</dbReference>
<evidence type="ECO:0000313" key="4">
    <source>
        <dbReference type="EMBL" id="CAD8345207.1"/>
    </source>
</evidence>